<dbReference type="Proteomes" id="UP000216361">
    <property type="component" value="Unassembled WGS sequence"/>
</dbReference>
<protein>
    <recommendedName>
        <fullName evidence="3">Glucokinase</fullName>
        <ecNumber evidence="3">2.7.1.2</ecNumber>
    </recommendedName>
    <alternativeName>
        <fullName evidence="3">Glucose kinase</fullName>
    </alternativeName>
</protein>
<comment type="catalytic activity">
    <reaction evidence="3">
        <text>D-glucose + ATP = D-glucose 6-phosphate + ADP + H(+)</text>
        <dbReference type="Rhea" id="RHEA:17825"/>
        <dbReference type="ChEBI" id="CHEBI:4167"/>
        <dbReference type="ChEBI" id="CHEBI:15378"/>
        <dbReference type="ChEBI" id="CHEBI:30616"/>
        <dbReference type="ChEBI" id="CHEBI:61548"/>
        <dbReference type="ChEBI" id="CHEBI:456216"/>
        <dbReference type="EC" id="2.7.1.2"/>
    </reaction>
</comment>
<evidence type="ECO:0000313" key="6">
    <source>
        <dbReference type="Proteomes" id="UP000216361"/>
    </source>
</evidence>
<dbReference type="InterPro" id="IPR003836">
    <property type="entry name" value="Glucokinase"/>
</dbReference>
<evidence type="ECO:0000256" key="2">
    <source>
        <dbReference type="ARBA" id="ARBA00022777"/>
    </source>
</evidence>
<dbReference type="SUPFAM" id="SSF53067">
    <property type="entry name" value="Actin-like ATPase domain"/>
    <property type="match status" value="1"/>
</dbReference>
<dbReference type="PANTHER" id="PTHR47690">
    <property type="entry name" value="GLUCOKINASE"/>
    <property type="match status" value="1"/>
</dbReference>
<dbReference type="AlphaFoldDB" id="A0A255XVU1"/>
<dbReference type="GO" id="GO:0006096">
    <property type="term" value="P:glycolytic process"/>
    <property type="evidence" value="ECO:0007669"/>
    <property type="project" value="UniProtKB-UniRule"/>
</dbReference>
<keyword evidence="3" id="KW-0324">Glycolysis</keyword>
<keyword evidence="3" id="KW-0067">ATP-binding</keyword>
<evidence type="ECO:0000256" key="3">
    <source>
        <dbReference type="HAMAP-Rule" id="MF_00524"/>
    </source>
</evidence>
<keyword evidence="3" id="KW-0963">Cytoplasm</keyword>
<gene>
    <name evidence="3 5" type="primary">glk</name>
    <name evidence="5" type="ORF">CHR90_02745</name>
</gene>
<comment type="subcellular location">
    <subcellularLocation>
        <location evidence="3">Cytoplasm</location>
    </subcellularLocation>
</comment>
<name>A0A255XVU1_9PROT</name>
<dbReference type="GO" id="GO:0005536">
    <property type="term" value="F:D-glucose binding"/>
    <property type="evidence" value="ECO:0007669"/>
    <property type="project" value="InterPro"/>
</dbReference>
<dbReference type="RefSeq" id="WP_094407451.1">
    <property type="nucleotide sequence ID" value="NZ_BMJZ01000012.1"/>
</dbReference>
<proteinExistence type="inferred from homology"/>
<dbReference type="Gene3D" id="3.40.367.20">
    <property type="match status" value="1"/>
</dbReference>
<dbReference type="EMBL" id="NOXS01000024">
    <property type="protein sequence ID" value="OYQ21127.1"/>
    <property type="molecule type" value="Genomic_DNA"/>
</dbReference>
<dbReference type="InterPro" id="IPR050201">
    <property type="entry name" value="Bacterial_glucokinase"/>
</dbReference>
<evidence type="ECO:0000256" key="1">
    <source>
        <dbReference type="ARBA" id="ARBA00022679"/>
    </source>
</evidence>
<comment type="caution">
    <text evidence="5">The sequence shown here is derived from an EMBL/GenBank/DDBJ whole genome shotgun (WGS) entry which is preliminary data.</text>
</comment>
<evidence type="ECO:0000256" key="4">
    <source>
        <dbReference type="RuleBase" id="RU004046"/>
    </source>
</evidence>
<keyword evidence="3" id="KW-0547">Nucleotide-binding</keyword>
<reference evidence="5 6" key="1">
    <citation type="submission" date="2017-07" db="EMBL/GenBank/DDBJ databases">
        <title>Elstera cyanobacteriorum sp. nov., a novel bacterium isolated from cyanobacterial aggregates in a eutrophic lake.</title>
        <authorList>
            <person name="Cai H."/>
        </authorList>
    </citation>
    <scope>NUCLEOTIDE SEQUENCE [LARGE SCALE GENOMIC DNA]</scope>
    <source>
        <strain evidence="5 6">TH019</strain>
    </source>
</reference>
<dbReference type="EC" id="2.7.1.2" evidence="3"/>
<dbReference type="GO" id="GO:0005524">
    <property type="term" value="F:ATP binding"/>
    <property type="evidence" value="ECO:0007669"/>
    <property type="project" value="UniProtKB-UniRule"/>
</dbReference>
<dbReference type="GO" id="GO:0004340">
    <property type="term" value="F:glucokinase activity"/>
    <property type="evidence" value="ECO:0007669"/>
    <property type="project" value="UniProtKB-UniRule"/>
</dbReference>
<dbReference type="GO" id="GO:0005829">
    <property type="term" value="C:cytosol"/>
    <property type="evidence" value="ECO:0007669"/>
    <property type="project" value="TreeGrafter"/>
</dbReference>
<accession>A0A255XVU1</accession>
<dbReference type="Pfam" id="PF02685">
    <property type="entry name" value="Glucokinase"/>
    <property type="match status" value="1"/>
</dbReference>
<evidence type="ECO:0000313" key="5">
    <source>
        <dbReference type="EMBL" id="OYQ21127.1"/>
    </source>
</evidence>
<keyword evidence="2 3" id="KW-0418">Kinase</keyword>
<dbReference type="CDD" id="cd24008">
    <property type="entry name" value="ASKHA_NBD_GLK"/>
    <property type="match status" value="1"/>
</dbReference>
<keyword evidence="1 3" id="KW-0808">Transferase</keyword>
<dbReference type="NCBIfam" id="TIGR00749">
    <property type="entry name" value="glk"/>
    <property type="match status" value="1"/>
</dbReference>
<organism evidence="5 6">
    <name type="scientific">Elstera cyanobacteriorum</name>
    <dbReference type="NCBI Taxonomy" id="2022747"/>
    <lineage>
        <taxon>Bacteria</taxon>
        <taxon>Pseudomonadati</taxon>
        <taxon>Pseudomonadota</taxon>
        <taxon>Alphaproteobacteria</taxon>
        <taxon>Rhodospirillales</taxon>
        <taxon>Rhodospirillaceae</taxon>
        <taxon>Elstera</taxon>
    </lineage>
</organism>
<dbReference type="InterPro" id="IPR043129">
    <property type="entry name" value="ATPase_NBD"/>
</dbReference>
<dbReference type="Gene3D" id="3.30.420.40">
    <property type="match status" value="1"/>
</dbReference>
<comment type="similarity">
    <text evidence="3 4">Belongs to the bacterial glucokinase family.</text>
</comment>
<dbReference type="PANTHER" id="PTHR47690:SF1">
    <property type="entry name" value="GLUCOKINASE"/>
    <property type="match status" value="1"/>
</dbReference>
<dbReference type="HAMAP" id="MF_00524">
    <property type="entry name" value="Glucokinase"/>
    <property type="match status" value="1"/>
</dbReference>
<feature type="binding site" evidence="3">
    <location>
        <begin position="15"/>
        <end position="20"/>
    </location>
    <ligand>
        <name>ATP</name>
        <dbReference type="ChEBI" id="CHEBI:30616"/>
    </ligand>
</feature>
<sequence length="328" mass="33858">MAIATPTAARPWLVADIGGTNARFGLIEAPGAAPTQIGKVPSAEHRTLASAAKAYLAGLAAPVQPSAACVAVAGPVTGDRFKLTNQAWDFSIAETKAELGLDYLDLVNDFKALALSLPYLTEVRQIGGGAPVARQAMAVAGPGTGLGVGAIVPDTRGHWVPVPGEGGHCDAPLVTQEEASVAAVLRAEQGAVTAECFLSGGGIERLYRSLATARGYQPDPHRTNADITAAAVAGGDPLAADTLNMFCALLGSLAGNLAVTFGARGGVFIGGGIVPRFADFFAASKFRERFEARYRMADYAKAIPTYLILADTPALDGAAAWLRDQQER</sequence>
<dbReference type="OrthoDB" id="9800595at2"/>
<keyword evidence="6" id="KW-1185">Reference proteome</keyword>